<dbReference type="GO" id="GO:0005634">
    <property type="term" value="C:nucleus"/>
    <property type="evidence" value="ECO:0007669"/>
    <property type="project" value="UniProtKB-SubCell"/>
</dbReference>
<dbReference type="InterPro" id="IPR013178">
    <property type="entry name" value="Histone_AcTrfase_Rtt109/CBP"/>
</dbReference>
<name>D8UBU7_VOLCA</name>
<dbReference type="SMART" id="SM00551">
    <property type="entry name" value="ZnF_TAZ"/>
    <property type="match status" value="1"/>
</dbReference>
<dbReference type="AlphaFoldDB" id="D8UBU7"/>
<dbReference type="GO" id="GO:0045944">
    <property type="term" value="P:positive regulation of transcription by RNA polymerase II"/>
    <property type="evidence" value="ECO:0007669"/>
    <property type="project" value="TreeGrafter"/>
</dbReference>
<dbReference type="PROSITE" id="PS50134">
    <property type="entry name" value="ZF_TAZ"/>
    <property type="match status" value="1"/>
</dbReference>
<dbReference type="Proteomes" id="UP000001058">
    <property type="component" value="Unassembled WGS sequence"/>
</dbReference>
<evidence type="ECO:0000256" key="3">
    <source>
        <dbReference type="ARBA" id="ARBA00022679"/>
    </source>
</evidence>
<proteinExistence type="predicted"/>
<evidence type="ECO:0000256" key="6">
    <source>
        <dbReference type="ARBA" id="ARBA00022833"/>
    </source>
</evidence>
<dbReference type="GO" id="GO:0000123">
    <property type="term" value="C:histone acetyltransferase complex"/>
    <property type="evidence" value="ECO:0007669"/>
    <property type="project" value="TreeGrafter"/>
</dbReference>
<keyword evidence="8" id="KW-0805">Transcription regulation</keyword>
<protein>
    <recommendedName>
        <fullName evidence="2">histone acetyltransferase</fullName>
        <ecNumber evidence="2">2.3.1.48</ecNumber>
    </recommendedName>
</protein>
<evidence type="ECO:0000256" key="11">
    <source>
        <dbReference type="ARBA" id="ARBA00048017"/>
    </source>
</evidence>
<dbReference type="Pfam" id="PF02135">
    <property type="entry name" value="zf-TAZ"/>
    <property type="match status" value="1"/>
</dbReference>
<feature type="compositionally biased region" description="Low complexity" evidence="12">
    <location>
        <begin position="199"/>
        <end position="213"/>
    </location>
</feature>
<sequence length="342" mass="36272">MEALQSNDPAFLETCHRWLLFHYHCNDCGQSKDTCEYGKVCSYGKSTFMHVQGCARNECAFPRCDLIKAILRHHQACKDETCQLCSPVYKYQARSKGPKPQPHSPFMGEAPSPVSTAKLPQPQQSMPVQIPETPHHAGMLFEARHREQCQLSSSLRRSSWTPDATASESGGGCTLANAPSGSLEAAAGLQRLHLEKLPQQQQQQQCTASSSRVSPPPQPSSPQPTATSLQHTASSNNCLDMASSRSDLSTPVPAGSGLFMTPAAVAGVPTAVAPSSGLVATDNGAGPGAAALWGTFQLSGLPPPQVVQAHQQLQQLQGHFPAGNYGNTATSVLLPPQLTGAS</sequence>
<dbReference type="GO" id="GO:0008270">
    <property type="term" value="F:zinc ion binding"/>
    <property type="evidence" value="ECO:0007669"/>
    <property type="project" value="UniProtKB-KW"/>
</dbReference>
<accession>D8UBU7</accession>
<dbReference type="KEGG" id="vcn:VOLCADRAFT_97081"/>
<dbReference type="GO" id="GO:0005667">
    <property type="term" value="C:transcription regulator complex"/>
    <property type="evidence" value="ECO:0007669"/>
    <property type="project" value="TreeGrafter"/>
</dbReference>
<dbReference type="InParanoid" id="D8UBU7"/>
<feature type="region of interest" description="Disordered" evidence="12">
    <location>
        <begin position="95"/>
        <end position="127"/>
    </location>
</feature>
<evidence type="ECO:0000256" key="12">
    <source>
        <dbReference type="SAM" id="MobiDB-lite"/>
    </source>
</evidence>
<dbReference type="EMBL" id="GL378378">
    <property type="protein sequence ID" value="EFJ42829.1"/>
    <property type="molecule type" value="Genomic_DNA"/>
</dbReference>
<keyword evidence="9" id="KW-0804">Transcription</keyword>
<evidence type="ECO:0000256" key="10">
    <source>
        <dbReference type="ARBA" id="ARBA00023242"/>
    </source>
</evidence>
<keyword evidence="7" id="KW-0156">Chromatin regulator</keyword>
<dbReference type="PANTHER" id="PTHR13808">
    <property type="entry name" value="CBP/P300-RELATED"/>
    <property type="match status" value="1"/>
</dbReference>
<dbReference type="GO" id="GO:0003713">
    <property type="term" value="F:transcription coactivator activity"/>
    <property type="evidence" value="ECO:0007669"/>
    <property type="project" value="TreeGrafter"/>
</dbReference>
<dbReference type="GO" id="GO:0004402">
    <property type="term" value="F:histone acetyltransferase activity"/>
    <property type="evidence" value="ECO:0007669"/>
    <property type="project" value="InterPro"/>
</dbReference>
<dbReference type="PANTHER" id="PTHR13808:SF1">
    <property type="entry name" value="HISTONE ACETYLTRANSFERASE"/>
    <property type="match status" value="1"/>
</dbReference>
<organism evidence="15">
    <name type="scientific">Volvox carteri f. nagariensis</name>
    <dbReference type="NCBI Taxonomy" id="3068"/>
    <lineage>
        <taxon>Eukaryota</taxon>
        <taxon>Viridiplantae</taxon>
        <taxon>Chlorophyta</taxon>
        <taxon>core chlorophytes</taxon>
        <taxon>Chlorophyceae</taxon>
        <taxon>CS clade</taxon>
        <taxon>Chlamydomonadales</taxon>
        <taxon>Volvocaceae</taxon>
        <taxon>Volvox</taxon>
    </lineage>
</organism>
<comment type="catalytic activity">
    <reaction evidence="11">
        <text>L-lysyl-[protein] + acetyl-CoA = N(6)-acetyl-L-lysyl-[protein] + CoA + H(+)</text>
        <dbReference type="Rhea" id="RHEA:45948"/>
        <dbReference type="Rhea" id="RHEA-COMP:9752"/>
        <dbReference type="Rhea" id="RHEA-COMP:10731"/>
        <dbReference type="ChEBI" id="CHEBI:15378"/>
        <dbReference type="ChEBI" id="CHEBI:29969"/>
        <dbReference type="ChEBI" id="CHEBI:57287"/>
        <dbReference type="ChEBI" id="CHEBI:57288"/>
        <dbReference type="ChEBI" id="CHEBI:61930"/>
        <dbReference type="EC" id="2.3.1.48"/>
    </reaction>
</comment>
<evidence type="ECO:0000259" key="13">
    <source>
        <dbReference type="PROSITE" id="PS50134"/>
    </source>
</evidence>
<keyword evidence="3" id="KW-0808">Transferase</keyword>
<evidence type="ECO:0000313" key="15">
    <source>
        <dbReference type="Proteomes" id="UP000001058"/>
    </source>
</evidence>
<dbReference type="SUPFAM" id="SSF57933">
    <property type="entry name" value="TAZ domain"/>
    <property type="match status" value="1"/>
</dbReference>
<dbReference type="InterPro" id="IPR035898">
    <property type="entry name" value="TAZ_dom_sf"/>
</dbReference>
<keyword evidence="6" id="KW-0862">Zinc</keyword>
<dbReference type="InterPro" id="IPR000197">
    <property type="entry name" value="Znf_TAZ"/>
</dbReference>
<evidence type="ECO:0000256" key="5">
    <source>
        <dbReference type="ARBA" id="ARBA00022771"/>
    </source>
</evidence>
<keyword evidence="4" id="KW-0479">Metal-binding</keyword>
<dbReference type="RefSeq" id="XP_002956089.1">
    <property type="nucleotide sequence ID" value="XM_002956043.1"/>
</dbReference>
<reference evidence="14 15" key="1">
    <citation type="journal article" date="2010" name="Science">
        <title>Genomic analysis of organismal complexity in the multicellular green alga Volvox carteri.</title>
        <authorList>
            <person name="Prochnik S.E."/>
            <person name="Umen J."/>
            <person name="Nedelcu A.M."/>
            <person name="Hallmann A."/>
            <person name="Miller S.M."/>
            <person name="Nishii I."/>
            <person name="Ferris P."/>
            <person name="Kuo A."/>
            <person name="Mitros T."/>
            <person name="Fritz-Laylin L.K."/>
            <person name="Hellsten U."/>
            <person name="Chapman J."/>
            <person name="Simakov O."/>
            <person name="Rensing S.A."/>
            <person name="Terry A."/>
            <person name="Pangilinan J."/>
            <person name="Kapitonov V."/>
            <person name="Jurka J."/>
            <person name="Salamov A."/>
            <person name="Shapiro H."/>
            <person name="Schmutz J."/>
            <person name="Grimwood J."/>
            <person name="Lindquist E."/>
            <person name="Lucas S."/>
            <person name="Grigoriev I.V."/>
            <person name="Schmitt R."/>
            <person name="Kirk D."/>
            <person name="Rokhsar D.S."/>
        </authorList>
    </citation>
    <scope>NUCLEOTIDE SEQUENCE [LARGE SCALE GENOMIC DNA]</scope>
    <source>
        <strain evidence="15">f. Nagariensis / Eve</strain>
    </source>
</reference>
<keyword evidence="5" id="KW-0863">Zinc-finger</keyword>
<evidence type="ECO:0000256" key="7">
    <source>
        <dbReference type="ARBA" id="ARBA00022853"/>
    </source>
</evidence>
<dbReference type="OrthoDB" id="550083at2759"/>
<evidence type="ECO:0000256" key="1">
    <source>
        <dbReference type="ARBA" id="ARBA00004123"/>
    </source>
</evidence>
<gene>
    <name evidence="14" type="ORF">VOLCADRAFT_97081</name>
</gene>
<keyword evidence="15" id="KW-1185">Reference proteome</keyword>
<evidence type="ECO:0000256" key="9">
    <source>
        <dbReference type="ARBA" id="ARBA00023163"/>
    </source>
</evidence>
<dbReference type="STRING" id="3068.D8UBU7"/>
<feature type="domain" description="TAZ-type" evidence="13">
    <location>
        <begin position="8"/>
        <end position="88"/>
    </location>
</feature>
<dbReference type="GeneID" id="9626588"/>
<dbReference type="GO" id="GO:0031490">
    <property type="term" value="F:chromatin DNA binding"/>
    <property type="evidence" value="ECO:0007669"/>
    <property type="project" value="TreeGrafter"/>
</dbReference>
<feature type="region of interest" description="Disordered" evidence="12">
    <location>
        <begin position="152"/>
        <end position="177"/>
    </location>
</feature>
<evidence type="ECO:0000256" key="2">
    <source>
        <dbReference type="ARBA" id="ARBA00013184"/>
    </source>
</evidence>
<evidence type="ECO:0000256" key="8">
    <source>
        <dbReference type="ARBA" id="ARBA00023015"/>
    </source>
</evidence>
<dbReference type="eggNOG" id="KOG1778">
    <property type="taxonomic scope" value="Eukaryota"/>
</dbReference>
<dbReference type="Gene3D" id="1.20.1020.10">
    <property type="entry name" value="TAZ domain"/>
    <property type="match status" value="1"/>
</dbReference>
<keyword evidence="10" id="KW-0539">Nucleus</keyword>
<feature type="region of interest" description="Disordered" evidence="12">
    <location>
        <begin position="197"/>
        <end position="232"/>
    </location>
</feature>
<comment type="subcellular location">
    <subcellularLocation>
        <location evidence="1">Nucleus</location>
    </subcellularLocation>
</comment>
<dbReference type="EC" id="2.3.1.48" evidence="2"/>
<evidence type="ECO:0000313" key="14">
    <source>
        <dbReference type="EMBL" id="EFJ42829.1"/>
    </source>
</evidence>
<evidence type="ECO:0000256" key="4">
    <source>
        <dbReference type="ARBA" id="ARBA00022723"/>
    </source>
</evidence>